<evidence type="ECO:0000256" key="5">
    <source>
        <dbReference type="ARBA" id="ARBA00023027"/>
    </source>
</evidence>
<dbReference type="EMBL" id="JALLBG020000123">
    <property type="protein sequence ID" value="KAL3763388.1"/>
    <property type="molecule type" value="Genomic_DNA"/>
</dbReference>
<dbReference type="InterPro" id="IPR042081">
    <property type="entry name" value="RNA_2'-PTrans_C"/>
</dbReference>
<comment type="similarity">
    <text evidence="2">Belongs to the KptA/TPT1 family.</text>
</comment>
<organism evidence="8 9">
    <name type="scientific">Discostella pseudostelligera</name>
    <dbReference type="NCBI Taxonomy" id="259834"/>
    <lineage>
        <taxon>Eukaryota</taxon>
        <taxon>Sar</taxon>
        <taxon>Stramenopiles</taxon>
        <taxon>Ochrophyta</taxon>
        <taxon>Bacillariophyta</taxon>
        <taxon>Coscinodiscophyceae</taxon>
        <taxon>Thalassiosirophycidae</taxon>
        <taxon>Stephanodiscales</taxon>
        <taxon>Stephanodiscaceae</taxon>
        <taxon>Discostella</taxon>
    </lineage>
</organism>
<evidence type="ECO:0000256" key="2">
    <source>
        <dbReference type="ARBA" id="ARBA00009836"/>
    </source>
</evidence>
<dbReference type="GO" id="GO:0000215">
    <property type="term" value="F:tRNA 2'-phosphotransferase activity"/>
    <property type="evidence" value="ECO:0007669"/>
    <property type="project" value="UniProtKB-EC"/>
</dbReference>
<sequence length="325" mass="35475">MTSNNHPTPNTKSIATNTTNSYKSNRNSDIQLSKSLSWVLRHAAPSVGLQLSPDGYVPLAEILALHHPRFRTKDNKPKYTVEDVIRVVKNNDKQRFRLEFRYVGGRGGETAAASSDDDDASSSSSSSSSLGTENSGGTLPKNHKTCGNNDINNIGSSDKGARDSKRVLCIRANQGHSLQGLEADQLLSPLTIEQLSNPTLSIIHGTSFKAWEEHIQHEGLSRRKRNHIHFATGLPSRQTTTVGDTTKSDNNNNVPPISGMRSSSEIYIYIDGAKCANDGIPFYQSDNGVILTAGVNNEGMLPTKYFAKVVHATSGRTILWEKEES</sequence>
<gene>
    <name evidence="8" type="ORF">ACHAWU_001961</name>
</gene>
<dbReference type="PANTHER" id="PTHR12684">
    <property type="entry name" value="PUTATIVE PHOSPHOTRANSFERASE"/>
    <property type="match status" value="1"/>
</dbReference>
<evidence type="ECO:0000256" key="7">
    <source>
        <dbReference type="SAM" id="MobiDB-lite"/>
    </source>
</evidence>
<evidence type="ECO:0000256" key="6">
    <source>
        <dbReference type="ARBA" id="ARBA00047949"/>
    </source>
</evidence>
<feature type="region of interest" description="Disordered" evidence="7">
    <location>
        <begin position="107"/>
        <end position="162"/>
    </location>
</feature>
<dbReference type="Pfam" id="PF01885">
    <property type="entry name" value="PTS_2-RNA"/>
    <property type="match status" value="1"/>
</dbReference>
<keyword evidence="5" id="KW-0520">NAD</keyword>
<dbReference type="InterPro" id="IPR002745">
    <property type="entry name" value="Ptrans_KptA/Tpt1"/>
</dbReference>
<name>A0ABD3MKK7_9STRA</name>
<feature type="region of interest" description="Disordered" evidence="7">
    <location>
        <begin position="1"/>
        <end position="26"/>
    </location>
</feature>
<comment type="function">
    <text evidence="1">Catalyzes the last step of tRNA splicing, the transfer of the splice junction 2'-phosphate from ligated tRNA to NAD to produce ADP-ribose 1''-2'' cyclic phosphate.</text>
</comment>
<dbReference type="EC" id="2.7.1.160" evidence="3"/>
<dbReference type="Proteomes" id="UP001530293">
    <property type="component" value="Unassembled WGS sequence"/>
</dbReference>
<evidence type="ECO:0000256" key="1">
    <source>
        <dbReference type="ARBA" id="ARBA00003343"/>
    </source>
</evidence>
<dbReference type="PANTHER" id="PTHR12684:SF2">
    <property type="entry name" value="TRNA 2'-PHOSPHOTRANSFERASE 1"/>
    <property type="match status" value="1"/>
</dbReference>
<accession>A0ABD3MKK7</accession>
<comment type="caution">
    <text evidence="8">The sequence shown here is derived from an EMBL/GenBank/DDBJ whole genome shotgun (WGS) entry which is preliminary data.</text>
</comment>
<keyword evidence="4" id="KW-0808">Transferase</keyword>
<dbReference type="InterPro" id="IPR042080">
    <property type="entry name" value="RNA_2'-PTrans_N"/>
</dbReference>
<dbReference type="Gene3D" id="1.10.10.970">
    <property type="entry name" value="RNA 2'-phosphotransferase, Tpt1/KptA family, N-terminal domain"/>
    <property type="match status" value="1"/>
</dbReference>
<evidence type="ECO:0000256" key="4">
    <source>
        <dbReference type="ARBA" id="ARBA00022679"/>
    </source>
</evidence>
<evidence type="ECO:0000313" key="8">
    <source>
        <dbReference type="EMBL" id="KAL3763388.1"/>
    </source>
</evidence>
<evidence type="ECO:0000313" key="9">
    <source>
        <dbReference type="Proteomes" id="UP001530293"/>
    </source>
</evidence>
<reference evidence="8 9" key="1">
    <citation type="submission" date="2024-10" db="EMBL/GenBank/DDBJ databases">
        <title>Updated reference genomes for cyclostephanoid diatoms.</title>
        <authorList>
            <person name="Roberts W.R."/>
            <person name="Alverson A.J."/>
        </authorList>
    </citation>
    <scope>NUCLEOTIDE SEQUENCE [LARGE SCALE GENOMIC DNA]</scope>
    <source>
        <strain evidence="8 9">AJA232-27</strain>
    </source>
</reference>
<evidence type="ECO:0000256" key="3">
    <source>
        <dbReference type="ARBA" id="ARBA00012007"/>
    </source>
</evidence>
<feature type="region of interest" description="Disordered" evidence="7">
    <location>
        <begin position="236"/>
        <end position="257"/>
    </location>
</feature>
<dbReference type="AlphaFoldDB" id="A0ABD3MKK7"/>
<dbReference type="SUPFAM" id="SSF56399">
    <property type="entry name" value="ADP-ribosylation"/>
    <property type="match status" value="2"/>
</dbReference>
<keyword evidence="9" id="KW-1185">Reference proteome</keyword>
<feature type="compositionally biased region" description="Polar residues" evidence="7">
    <location>
        <begin position="145"/>
        <end position="156"/>
    </location>
</feature>
<protein>
    <recommendedName>
        <fullName evidence="3">2'-phosphotransferase</fullName>
        <ecNumber evidence="3">2.7.1.160</ecNumber>
    </recommendedName>
</protein>
<comment type="catalytic activity">
    <reaction evidence="6">
        <text>2'-phospho-[ligated tRNA] + NAD(+) = mature tRNA + ADP-alpha-D-ribose 1'',2''-cyclic phosphate + nicotinamide</text>
        <dbReference type="Rhea" id="RHEA:23324"/>
        <dbReference type="Rhea" id="RHEA-COMP:11106"/>
        <dbReference type="Rhea" id="RHEA-COMP:11107"/>
        <dbReference type="ChEBI" id="CHEBI:17154"/>
        <dbReference type="ChEBI" id="CHEBI:57540"/>
        <dbReference type="ChEBI" id="CHEBI:76596"/>
        <dbReference type="ChEBI" id="CHEBI:82883"/>
        <dbReference type="ChEBI" id="CHEBI:85027"/>
        <dbReference type="EC" id="2.7.1.160"/>
    </reaction>
</comment>
<dbReference type="Gene3D" id="3.20.170.30">
    <property type="match status" value="1"/>
</dbReference>
<proteinExistence type="inferred from homology"/>